<dbReference type="PANTHER" id="PTHR43135">
    <property type="entry name" value="ALPHA-D-RIBOSE 1-METHYLPHOSPHONATE 5-TRIPHOSPHATE DIPHOSPHATASE"/>
    <property type="match status" value="1"/>
</dbReference>
<dbReference type="EMBL" id="SRXW01000002">
    <property type="protein sequence ID" value="TGY89106.1"/>
    <property type="molecule type" value="Genomic_DNA"/>
</dbReference>
<dbReference type="Gene3D" id="2.30.40.10">
    <property type="entry name" value="Urease, subunit C, domain 1"/>
    <property type="match status" value="1"/>
</dbReference>
<keyword evidence="1" id="KW-0732">Signal</keyword>
<feature type="signal peptide" evidence="1">
    <location>
        <begin position="1"/>
        <end position="21"/>
    </location>
</feature>
<dbReference type="Gene3D" id="3.20.20.140">
    <property type="entry name" value="Metal-dependent hydrolases"/>
    <property type="match status" value="1"/>
</dbReference>
<evidence type="ECO:0000313" key="3">
    <source>
        <dbReference type="EMBL" id="TGY89106.1"/>
    </source>
</evidence>
<dbReference type="SUPFAM" id="SSF51338">
    <property type="entry name" value="Composite domain of metallo-dependent hydrolases"/>
    <property type="match status" value="1"/>
</dbReference>
<name>A0A4S2H0T6_9PROT</name>
<dbReference type="RefSeq" id="WP_135995645.1">
    <property type="nucleotide sequence ID" value="NZ_CP071057.1"/>
</dbReference>
<feature type="domain" description="Amidohydrolase-related" evidence="2">
    <location>
        <begin position="226"/>
        <end position="418"/>
    </location>
</feature>
<reference evidence="3 4" key="1">
    <citation type="journal article" date="2017" name="Int. J. Syst. Evol. Microbiol.">
        <title>Marinicauda algicola sp. nov., isolated from a marine red alga Rhodosorus marinus.</title>
        <authorList>
            <person name="Jeong S.E."/>
            <person name="Jeon S.H."/>
            <person name="Chun B.H."/>
            <person name="Kim D.W."/>
            <person name="Jeon C.O."/>
        </authorList>
    </citation>
    <scope>NUCLEOTIDE SEQUENCE [LARGE SCALE GENOMIC DNA]</scope>
    <source>
        <strain evidence="3 4">JCM 31718</strain>
    </source>
</reference>
<gene>
    <name evidence="3" type="ORF">E5163_08230</name>
</gene>
<dbReference type="Proteomes" id="UP000308054">
    <property type="component" value="Unassembled WGS sequence"/>
</dbReference>
<dbReference type="InterPro" id="IPR051781">
    <property type="entry name" value="Metallo-dep_Hydrolase"/>
</dbReference>
<dbReference type="InterPro" id="IPR032466">
    <property type="entry name" value="Metal_Hydrolase"/>
</dbReference>
<keyword evidence="4" id="KW-1185">Reference proteome</keyword>
<evidence type="ECO:0000313" key="4">
    <source>
        <dbReference type="Proteomes" id="UP000308054"/>
    </source>
</evidence>
<comment type="caution">
    <text evidence="3">The sequence shown here is derived from an EMBL/GenBank/DDBJ whole genome shotgun (WGS) entry which is preliminary data.</text>
</comment>
<dbReference type="PANTHER" id="PTHR43135:SF3">
    <property type="entry name" value="ALPHA-D-RIBOSE 1-METHYLPHOSPHONATE 5-TRIPHOSPHATE DIPHOSPHATASE"/>
    <property type="match status" value="1"/>
</dbReference>
<evidence type="ECO:0000259" key="2">
    <source>
        <dbReference type="Pfam" id="PF01979"/>
    </source>
</evidence>
<dbReference type="AlphaFoldDB" id="A0A4S2H0T6"/>
<dbReference type="SUPFAM" id="SSF51556">
    <property type="entry name" value="Metallo-dependent hydrolases"/>
    <property type="match status" value="1"/>
</dbReference>
<organism evidence="3 4">
    <name type="scientific">Marinicauda algicola</name>
    <dbReference type="NCBI Taxonomy" id="2029849"/>
    <lineage>
        <taxon>Bacteria</taxon>
        <taxon>Pseudomonadati</taxon>
        <taxon>Pseudomonadota</taxon>
        <taxon>Alphaproteobacteria</taxon>
        <taxon>Maricaulales</taxon>
        <taxon>Maricaulaceae</taxon>
        <taxon>Marinicauda</taxon>
    </lineage>
</organism>
<dbReference type="InterPro" id="IPR006680">
    <property type="entry name" value="Amidohydro-rel"/>
</dbReference>
<dbReference type="OrthoDB" id="9765769at2"/>
<proteinExistence type="predicted"/>
<feature type="chain" id="PRO_5020400575" description="Amidohydrolase-related domain-containing protein" evidence="1">
    <location>
        <begin position="22"/>
        <end position="432"/>
    </location>
</feature>
<accession>A0A4S2H0T6</accession>
<protein>
    <recommendedName>
        <fullName evidence="2">Amidohydrolase-related domain-containing protein</fullName>
    </recommendedName>
</protein>
<evidence type="ECO:0000256" key="1">
    <source>
        <dbReference type="SAM" id="SignalP"/>
    </source>
</evidence>
<dbReference type="Pfam" id="PF01979">
    <property type="entry name" value="Amidohydro_1"/>
    <property type="match status" value="1"/>
</dbReference>
<dbReference type="GO" id="GO:0016810">
    <property type="term" value="F:hydrolase activity, acting on carbon-nitrogen (but not peptide) bonds"/>
    <property type="evidence" value="ECO:0007669"/>
    <property type="project" value="InterPro"/>
</dbReference>
<dbReference type="InterPro" id="IPR011059">
    <property type="entry name" value="Metal-dep_hydrolase_composite"/>
</dbReference>
<sequence>MPRVMSVLAALSMEACAPALAPERQAGSAPADYRVDNALWYDGAGFQARTAYVRGGTLSFASATDAALEVIDAQGGYAIPPLCEGHNHNLGDTSDREEVRQVIDAYLERGVFYAMMHGSFPLYRDAIGDMINHPASIDVAFASNGLTGSGGHPRALREFLMERFGSYPEFTIETLPDNGYFEADTLDEVHEKWALIRAGEPDFVKVMLYFSEEYAARRDDPEYYGRRGLDPELLGEVVRLAHGDGLRVSVHVESEADMIAALEAGADMIAHLPSYDADVRLSDETVALAAESGAALITTLSLARRVEFSDPQLYADILEAQRDNLRRLHAAGARLVLGSDNVRSVSDGEAGHIAGLEVLGNADILDMWTLNCAQTAFPGRRIGRLAEGYEASFLILEAVPLADLGATGQIRAAMKQGQRLALPARAEPAGGE</sequence>